<evidence type="ECO:0000313" key="3">
    <source>
        <dbReference type="Proteomes" id="UP000821837"/>
    </source>
</evidence>
<organism evidence="2 3">
    <name type="scientific">Rhipicephalus sanguineus</name>
    <name type="common">Brown dog tick</name>
    <name type="synonym">Ixodes sanguineus</name>
    <dbReference type="NCBI Taxonomy" id="34632"/>
    <lineage>
        <taxon>Eukaryota</taxon>
        <taxon>Metazoa</taxon>
        <taxon>Ecdysozoa</taxon>
        <taxon>Arthropoda</taxon>
        <taxon>Chelicerata</taxon>
        <taxon>Arachnida</taxon>
        <taxon>Acari</taxon>
        <taxon>Parasitiformes</taxon>
        <taxon>Ixodida</taxon>
        <taxon>Ixodoidea</taxon>
        <taxon>Ixodidae</taxon>
        <taxon>Rhipicephalinae</taxon>
        <taxon>Rhipicephalus</taxon>
        <taxon>Rhipicephalus</taxon>
    </lineage>
</organism>
<keyword evidence="3" id="KW-1185">Reference proteome</keyword>
<reference evidence="2" key="1">
    <citation type="journal article" date="2020" name="Cell">
        <title>Large-Scale Comparative Analyses of Tick Genomes Elucidate Their Genetic Diversity and Vector Capacities.</title>
        <authorList>
            <consortium name="Tick Genome and Microbiome Consortium (TIGMIC)"/>
            <person name="Jia N."/>
            <person name="Wang J."/>
            <person name="Shi W."/>
            <person name="Du L."/>
            <person name="Sun Y."/>
            <person name="Zhan W."/>
            <person name="Jiang J.F."/>
            <person name="Wang Q."/>
            <person name="Zhang B."/>
            <person name="Ji P."/>
            <person name="Bell-Sakyi L."/>
            <person name="Cui X.M."/>
            <person name="Yuan T.T."/>
            <person name="Jiang B.G."/>
            <person name="Yang W.F."/>
            <person name="Lam T.T."/>
            <person name="Chang Q.C."/>
            <person name="Ding S.J."/>
            <person name="Wang X.J."/>
            <person name="Zhu J.G."/>
            <person name="Ruan X.D."/>
            <person name="Zhao L."/>
            <person name="Wei J.T."/>
            <person name="Ye R.Z."/>
            <person name="Que T.C."/>
            <person name="Du C.H."/>
            <person name="Zhou Y.H."/>
            <person name="Cheng J.X."/>
            <person name="Dai P.F."/>
            <person name="Guo W.B."/>
            <person name="Han X.H."/>
            <person name="Huang E.J."/>
            <person name="Li L.F."/>
            <person name="Wei W."/>
            <person name="Gao Y.C."/>
            <person name="Liu J.Z."/>
            <person name="Shao H.Z."/>
            <person name="Wang X."/>
            <person name="Wang C.C."/>
            <person name="Yang T.C."/>
            <person name="Huo Q.B."/>
            <person name="Li W."/>
            <person name="Chen H.Y."/>
            <person name="Chen S.E."/>
            <person name="Zhou L.G."/>
            <person name="Ni X.B."/>
            <person name="Tian J.H."/>
            <person name="Sheng Y."/>
            <person name="Liu T."/>
            <person name="Pan Y.S."/>
            <person name="Xia L.Y."/>
            <person name="Li J."/>
            <person name="Zhao F."/>
            <person name="Cao W.C."/>
        </authorList>
    </citation>
    <scope>NUCLEOTIDE SEQUENCE</scope>
    <source>
        <strain evidence="2">Rsan-2018</strain>
    </source>
</reference>
<comment type="caution">
    <text evidence="2">The sequence shown here is derived from an EMBL/GenBank/DDBJ whole genome shotgun (WGS) entry which is preliminary data.</text>
</comment>
<feature type="region of interest" description="Disordered" evidence="1">
    <location>
        <begin position="22"/>
        <end position="66"/>
    </location>
</feature>
<accession>A0A9D4PDL4</accession>
<reference evidence="2" key="2">
    <citation type="submission" date="2021-09" db="EMBL/GenBank/DDBJ databases">
        <authorList>
            <person name="Jia N."/>
            <person name="Wang J."/>
            <person name="Shi W."/>
            <person name="Du L."/>
            <person name="Sun Y."/>
            <person name="Zhan W."/>
            <person name="Jiang J."/>
            <person name="Wang Q."/>
            <person name="Zhang B."/>
            <person name="Ji P."/>
            <person name="Sakyi L.B."/>
            <person name="Cui X."/>
            <person name="Yuan T."/>
            <person name="Jiang B."/>
            <person name="Yang W."/>
            <person name="Lam T.T.-Y."/>
            <person name="Chang Q."/>
            <person name="Ding S."/>
            <person name="Wang X."/>
            <person name="Zhu J."/>
            <person name="Ruan X."/>
            <person name="Zhao L."/>
            <person name="Wei J."/>
            <person name="Que T."/>
            <person name="Du C."/>
            <person name="Cheng J."/>
            <person name="Dai P."/>
            <person name="Han X."/>
            <person name="Huang E."/>
            <person name="Gao Y."/>
            <person name="Liu J."/>
            <person name="Shao H."/>
            <person name="Ye R."/>
            <person name="Li L."/>
            <person name="Wei W."/>
            <person name="Wang X."/>
            <person name="Wang C."/>
            <person name="Huo Q."/>
            <person name="Li W."/>
            <person name="Guo W."/>
            <person name="Chen H."/>
            <person name="Chen S."/>
            <person name="Zhou L."/>
            <person name="Zhou L."/>
            <person name="Ni X."/>
            <person name="Tian J."/>
            <person name="Zhou Y."/>
            <person name="Sheng Y."/>
            <person name="Liu T."/>
            <person name="Pan Y."/>
            <person name="Xia L."/>
            <person name="Li J."/>
            <person name="Zhao F."/>
            <person name="Cao W."/>
        </authorList>
    </citation>
    <scope>NUCLEOTIDE SEQUENCE</scope>
    <source>
        <strain evidence="2">Rsan-2018</strain>
        <tissue evidence="2">Larvae</tissue>
    </source>
</reference>
<evidence type="ECO:0000313" key="2">
    <source>
        <dbReference type="EMBL" id="KAH7936177.1"/>
    </source>
</evidence>
<dbReference type="EMBL" id="JABSTV010001255">
    <property type="protein sequence ID" value="KAH7936177.1"/>
    <property type="molecule type" value="Genomic_DNA"/>
</dbReference>
<dbReference type="Proteomes" id="UP000821837">
    <property type="component" value="Unassembled WGS sequence"/>
</dbReference>
<dbReference type="AlphaFoldDB" id="A0A9D4PDL4"/>
<protein>
    <submittedName>
        <fullName evidence="2">Uncharacterized protein</fullName>
    </submittedName>
</protein>
<gene>
    <name evidence="2" type="ORF">HPB52_019473</name>
</gene>
<name>A0A9D4PDL4_RHISA</name>
<feature type="compositionally biased region" description="Pro residues" evidence="1">
    <location>
        <begin position="29"/>
        <end position="46"/>
    </location>
</feature>
<sequence length="102" mass="10984">MLPVAPTWRGGEVGHRQRFLRTGADYTGTPPPAAKSPMSCGPPTPQCPEKAQHVPVANSPAKPPSWITGARKFPRLEMGYHNPGPETTFASWTLAYHLHSGG</sequence>
<proteinExistence type="predicted"/>
<evidence type="ECO:0000256" key="1">
    <source>
        <dbReference type="SAM" id="MobiDB-lite"/>
    </source>
</evidence>